<feature type="binding site" evidence="12">
    <location>
        <begin position="69"/>
        <end position="73"/>
    </location>
    <ligand>
        <name>substrate</name>
    </ligand>
</feature>
<comment type="pathway">
    <text evidence="3">Pyrimidine metabolism; UMP biosynthesis via de novo pathway; orotate from (S)-dihydroorotate (NAD(+) route): step 1/1.</text>
</comment>
<comment type="function">
    <text evidence="1">Catalyzes the conversion of dihydroorotate to orotate with NAD(+) as electron acceptor.</text>
</comment>
<dbReference type="UniPathway" id="UPA00070"/>
<dbReference type="AlphaFoldDB" id="A0A2T2X6T0"/>
<feature type="binding site" evidence="12">
    <location>
        <position position="217"/>
    </location>
    <ligand>
        <name>FMN</name>
        <dbReference type="ChEBI" id="CHEBI:58210"/>
    </ligand>
</feature>
<feature type="binding site" evidence="12">
    <location>
        <begin position="265"/>
        <end position="266"/>
    </location>
    <ligand>
        <name>FMN</name>
        <dbReference type="ChEBI" id="CHEBI:58210"/>
    </ligand>
</feature>
<evidence type="ECO:0000256" key="5">
    <source>
        <dbReference type="ARBA" id="ARBA00022490"/>
    </source>
</evidence>
<feature type="binding site" evidence="12">
    <location>
        <position position="127"/>
    </location>
    <ligand>
        <name>FMN</name>
        <dbReference type="ChEBI" id="CHEBI:58210"/>
    </ligand>
</feature>
<dbReference type="InterPro" id="IPR012135">
    <property type="entry name" value="Dihydroorotate_DH_1_2"/>
</dbReference>
<protein>
    <recommendedName>
        <fullName evidence="12">Dihydroorotate dehydrogenase</fullName>
        <shortName evidence="12">DHOD</shortName>
        <shortName evidence="12">DHODase</shortName>
        <shortName evidence="12">DHOdehase</shortName>
        <ecNumber evidence="12">1.3.-.-</ecNumber>
    </recommendedName>
</protein>
<evidence type="ECO:0000259" key="13">
    <source>
        <dbReference type="Pfam" id="PF01180"/>
    </source>
</evidence>
<evidence type="ECO:0000256" key="7">
    <source>
        <dbReference type="ARBA" id="ARBA00022643"/>
    </source>
</evidence>
<feature type="domain" description="Dihydroorotate dehydrogenase catalytic" evidence="13">
    <location>
        <begin position="10"/>
        <end position="286"/>
    </location>
</feature>
<feature type="binding site" evidence="12">
    <location>
        <position position="165"/>
    </location>
    <ligand>
        <name>FMN</name>
        <dbReference type="ChEBI" id="CHEBI:58210"/>
    </ligand>
</feature>
<comment type="similarity">
    <text evidence="4 12">Belongs to the dihydroorotate dehydrogenase family. Type 1 subfamily.</text>
</comment>
<dbReference type="InterPro" id="IPR049622">
    <property type="entry name" value="Dihydroorotate_DH_I"/>
</dbReference>
<feature type="active site" description="Nucleophile" evidence="12">
    <location>
        <position position="130"/>
    </location>
</feature>
<dbReference type="PANTHER" id="PTHR48109:SF1">
    <property type="entry name" value="DIHYDROOROTATE DEHYDROGENASE (FUMARATE)"/>
    <property type="match status" value="1"/>
</dbReference>
<evidence type="ECO:0000256" key="8">
    <source>
        <dbReference type="ARBA" id="ARBA00022975"/>
    </source>
</evidence>
<feature type="binding site" evidence="12">
    <location>
        <position position="99"/>
    </location>
    <ligand>
        <name>FMN</name>
        <dbReference type="ChEBI" id="CHEBI:58210"/>
    </ligand>
</feature>
<keyword evidence="5 12" id="KW-0963">Cytoplasm</keyword>
<evidence type="ECO:0000256" key="11">
    <source>
        <dbReference type="ARBA" id="ARBA00048996"/>
    </source>
</evidence>
<evidence type="ECO:0000256" key="9">
    <source>
        <dbReference type="ARBA" id="ARBA00023002"/>
    </source>
</evidence>
<dbReference type="GO" id="GO:0005737">
    <property type="term" value="C:cytoplasm"/>
    <property type="evidence" value="ECO:0007669"/>
    <property type="project" value="UniProtKB-SubCell"/>
</dbReference>
<keyword evidence="10" id="KW-0520">NAD</keyword>
<feature type="binding site" evidence="12">
    <location>
        <position position="45"/>
    </location>
    <ligand>
        <name>substrate</name>
    </ligand>
</feature>
<name>A0A2T2X6T0_9FIRM</name>
<dbReference type="SUPFAM" id="SSF51395">
    <property type="entry name" value="FMN-linked oxidoreductases"/>
    <property type="match status" value="1"/>
</dbReference>
<dbReference type="GO" id="GO:0044205">
    <property type="term" value="P:'de novo' UMP biosynthetic process"/>
    <property type="evidence" value="ECO:0007669"/>
    <property type="project" value="UniProtKB-UniRule"/>
</dbReference>
<evidence type="ECO:0000313" key="14">
    <source>
        <dbReference type="EMBL" id="PSR30211.1"/>
    </source>
</evidence>
<proteinExistence type="inferred from homology"/>
<evidence type="ECO:0000256" key="12">
    <source>
        <dbReference type="HAMAP-Rule" id="MF_00224"/>
    </source>
</evidence>
<reference evidence="14 15" key="1">
    <citation type="journal article" date="2014" name="BMC Genomics">
        <title>Comparison of environmental and isolate Sulfobacillus genomes reveals diverse carbon, sulfur, nitrogen, and hydrogen metabolisms.</title>
        <authorList>
            <person name="Justice N.B."/>
            <person name="Norman A."/>
            <person name="Brown C.T."/>
            <person name="Singh A."/>
            <person name="Thomas B.C."/>
            <person name="Banfield J.F."/>
        </authorList>
    </citation>
    <scope>NUCLEOTIDE SEQUENCE [LARGE SCALE GENOMIC DNA]</scope>
    <source>
        <strain evidence="14">AMDSBA1</strain>
    </source>
</reference>
<dbReference type="EC" id="1.3.-.-" evidence="12"/>
<feature type="binding site" evidence="12">
    <location>
        <position position="127"/>
    </location>
    <ligand>
        <name>substrate</name>
    </ligand>
</feature>
<organism evidence="14 15">
    <name type="scientific">Sulfobacillus benefaciens</name>
    <dbReference type="NCBI Taxonomy" id="453960"/>
    <lineage>
        <taxon>Bacteria</taxon>
        <taxon>Bacillati</taxon>
        <taxon>Bacillota</taxon>
        <taxon>Clostridia</taxon>
        <taxon>Eubacteriales</taxon>
        <taxon>Clostridiales Family XVII. Incertae Sedis</taxon>
        <taxon>Sulfobacillus</taxon>
    </lineage>
</organism>
<dbReference type="Gene3D" id="3.20.20.70">
    <property type="entry name" value="Aldolase class I"/>
    <property type="match status" value="1"/>
</dbReference>
<accession>A0A2T2X6T0</accession>
<dbReference type="PANTHER" id="PTHR48109">
    <property type="entry name" value="DIHYDROOROTATE DEHYDROGENASE (QUINONE), MITOCHONDRIAL-RELATED"/>
    <property type="match status" value="1"/>
</dbReference>
<comment type="cofactor">
    <cofactor evidence="12">
        <name>FMN</name>
        <dbReference type="ChEBI" id="CHEBI:58210"/>
    </cofactor>
    <text evidence="12">Binds 1 FMN per subunit.</text>
</comment>
<dbReference type="NCBIfam" id="TIGR01037">
    <property type="entry name" value="pyrD_sub1_fam"/>
    <property type="match status" value="1"/>
</dbReference>
<dbReference type="Proteomes" id="UP000242699">
    <property type="component" value="Unassembled WGS sequence"/>
</dbReference>
<dbReference type="EMBL" id="PXYT01000012">
    <property type="protein sequence ID" value="PSR30211.1"/>
    <property type="molecule type" value="Genomic_DNA"/>
</dbReference>
<sequence>MDLHVEFPRGLTLANPVIAASGTFGFGPEYSRYVDVGALGGISVKGVSPKGWDGNPPPRVWETPMGLLNSIGLQNPGVDVFIQEDLPFLRQYPTKVIVNIIGHTVEEYRQVAERLNGLDGVHALEVNISCPNIKQGGMSFGQDPDQAFAVMQAVRGATDLPVMVKLSPNVTFPGLIAQAVEAAGADMISAINTVVGLAIDIDRRRPALGGVTGGLSGPAIKPVALRIVYEVAQQVRIPVIGMGGIQKTEDVLEFLMAGASAVMVGTITFQHPDRMNQIINQLPEVMRSRGFSSLQEIIGAALPGKADNTAEEEVSYES</sequence>
<dbReference type="InterPro" id="IPR024920">
    <property type="entry name" value="Dihydroorotate_DH_1"/>
</dbReference>
<evidence type="ECO:0000256" key="2">
    <source>
        <dbReference type="ARBA" id="ARBA00004496"/>
    </source>
</evidence>
<evidence type="ECO:0000256" key="3">
    <source>
        <dbReference type="ARBA" id="ARBA00004715"/>
    </source>
</evidence>
<keyword evidence="9 12" id="KW-0560">Oxidoreductase</keyword>
<keyword evidence="6 12" id="KW-0285">Flavoprotein</keyword>
<comment type="catalytic activity">
    <reaction evidence="12">
        <text>(S)-dihydroorotate + A = orotate + AH2</text>
        <dbReference type="Rhea" id="RHEA:18073"/>
        <dbReference type="ChEBI" id="CHEBI:13193"/>
        <dbReference type="ChEBI" id="CHEBI:17499"/>
        <dbReference type="ChEBI" id="CHEBI:30839"/>
        <dbReference type="ChEBI" id="CHEBI:30864"/>
    </reaction>
</comment>
<dbReference type="InterPro" id="IPR013785">
    <property type="entry name" value="Aldolase_TIM"/>
</dbReference>
<dbReference type="InterPro" id="IPR050074">
    <property type="entry name" value="DHO_dehydrogenase"/>
</dbReference>
<dbReference type="GO" id="GO:0004589">
    <property type="term" value="F:dihydroorotate dehydrogenase (NAD+) activity"/>
    <property type="evidence" value="ECO:0007669"/>
    <property type="project" value="UniProtKB-EC"/>
</dbReference>
<gene>
    <name evidence="12" type="primary">pyrD</name>
    <name evidence="14" type="ORF">C7B43_06790</name>
</gene>
<evidence type="ECO:0000256" key="1">
    <source>
        <dbReference type="ARBA" id="ARBA00003616"/>
    </source>
</evidence>
<feature type="binding site" evidence="12">
    <location>
        <position position="21"/>
    </location>
    <ligand>
        <name>FMN</name>
        <dbReference type="ChEBI" id="CHEBI:58210"/>
    </ligand>
</feature>
<comment type="subcellular location">
    <subcellularLocation>
        <location evidence="2 12">Cytoplasm</location>
    </subcellularLocation>
</comment>
<dbReference type="HAMAP" id="MF_00224">
    <property type="entry name" value="DHO_dh_type1"/>
    <property type="match status" value="1"/>
</dbReference>
<comment type="catalytic activity">
    <reaction evidence="11">
        <text>(S)-dihydroorotate + NAD(+) = orotate + NADH + H(+)</text>
        <dbReference type="Rhea" id="RHEA:13513"/>
        <dbReference type="ChEBI" id="CHEBI:15378"/>
        <dbReference type="ChEBI" id="CHEBI:30839"/>
        <dbReference type="ChEBI" id="CHEBI:30864"/>
        <dbReference type="ChEBI" id="CHEBI:57540"/>
        <dbReference type="ChEBI" id="CHEBI:57945"/>
        <dbReference type="EC" id="1.3.1.14"/>
    </reaction>
</comment>
<dbReference type="InterPro" id="IPR005720">
    <property type="entry name" value="Dihydroorotate_DH_cat"/>
</dbReference>
<comment type="caution">
    <text evidence="14">The sequence shown here is derived from an EMBL/GenBank/DDBJ whole genome shotgun (WGS) entry which is preliminary data.</text>
</comment>
<dbReference type="InterPro" id="IPR033888">
    <property type="entry name" value="DHOD_1B"/>
</dbReference>
<dbReference type="NCBIfam" id="NF005574">
    <property type="entry name" value="PRK07259.1"/>
    <property type="match status" value="1"/>
</dbReference>
<feature type="binding site" evidence="12">
    <location>
        <begin position="243"/>
        <end position="244"/>
    </location>
    <ligand>
        <name>FMN</name>
        <dbReference type="ChEBI" id="CHEBI:58210"/>
    </ligand>
</feature>
<dbReference type="FunFam" id="3.20.20.70:FF:000027">
    <property type="entry name" value="Dihydropyrimidine dehydrogenase [NADP(+)]"/>
    <property type="match status" value="1"/>
</dbReference>
<keyword evidence="7 12" id="KW-0288">FMN</keyword>
<evidence type="ECO:0000256" key="10">
    <source>
        <dbReference type="ARBA" id="ARBA00023027"/>
    </source>
</evidence>
<dbReference type="GO" id="GO:0006207">
    <property type="term" value="P:'de novo' pyrimidine nucleobase biosynthetic process"/>
    <property type="evidence" value="ECO:0007669"/>
    <property type="project" value="TreeGrafter"/>
</dbReference>
<dbReference type="Pfam" id="PF01180">
    <property type="entry name" value="DHO_dh"/>
    <property type="match status" value="1"/>
</dbReference>
<evidence type="ECO:0000256" key="4">
    <source>
        <dbReference type="ARBA" id="ARBA00008008"/>
    </source>
</evidence>
<evidence type="ECO:0000313" key="15">
    <source>
        <dbReference type="Proteomes" id="UP000242699"/>
    </source>
</evidence>
<evidence type="ECO:0000256" key="6">
    <source>
        <dbReference type="ARBA" id="ARBA00022630"/>
    </source>
</evidence>
<dbReference type="PIRSF" id="PIRSF000164">
    <property type="entry name" value="DHO_oxidase"/>
    <property type="match status" value="1"/>
</dbReference>
<dbReference type="CDD" id="cd04740">
    <property type="entry name" value="DHOD_1B_like"/>
    <property type="match status" value="1"/>
</dbReference>
<feature type="binding site" evidence="12">
    <location>
        <begin position="45"/>
        <end position="46"/>
    </location>
    <ligand>
        <name>FMN</name>
        <dbReference type="ChEBI" id="CHEBI:58210"/>
    </ligand>
</feature>
<feature type="binding site" evidence="12">
    <location>
        <position position="191"/>
    </location>
    <ligand>
        <name>FMN</name>
        <dbReference type="ChEBI" id="CHEBI:58210"/>
    </ligand>
</feature>
<feature type="binding site" evidence="12">
    <location>
        <begin position="192"/>
        <end position="193"/>
    </location>
    <ligand>
        <name>substrate</name>
    </ligand>
</feature>
<keyword evidence="8 12" id="KW-0665">Pyrimidine biosynthesis</keyword>